<dbReference type="EMBL" id="LAZP02000873">
    <property type="protein sequence ID" value="PFH55526.1"/>
    <property type="molecule type" value="Genomic_DNA"/>
</dbReference>
<reference evidence="2 3" key="2">
    <citation type="journal article" date="2017" name="Sci. Rep.">
        <title>Ant-infecting Ophiocordyceps genomes reveal a high diversity of potential behavioral manipulation genes and a possible major role for enterotoxins.</title>
        <authorList>
            <person name="de Bekker C."/>
            <person name="Ohm R.A."/>
            <person name="Evans H.C."/>
            <person name="Brachmann A."/>
            <person name="Hughes D.P."/>
        </authorList>
    </citation>
    <scope>NUCLEOTIDE SEQUENCE [LARGE SCALE GENOMIC DNA]</scope>
    <source>
        <strain evidence="2 3">SC16a</strain>
    </source>
</reference>
<evidence type="ECO:0000313" key="2">
    <source>
        <dbReference type="EMBL" id="PFH55526.1"/>
    </source>
</evidence>
<dbReference type="OrthoDB" id="3539922at2759"/>
<feature type="compositionally biased region" description="Basic and acidic residues" evidence="1">
    <location>
        <begin position="156"/>
        <end position="168"/>
    </location>
</feature>
<reference evidence="2 3" key="1">
    <citation type="journal article" date="2015" name="BMC Genomics">
        <title>Gene expression during zombie ant biting behavior reflects the complexity underlying fungal parasitic behavioral manipulation.</title>
        <authorList>
            <person name="de Bekker C."/>
            <person name="Ohm R.A."/>
            <person name="Loreto R.G."/>
            <person name="Sebastian A."/>
            <person name="Albert I."/>
            <person name="Merrow M."/>
            <person name="Brachmann A."/>
            <person name="Hughes D.P."/>
        </authorList>
    </citation>
    <scope>NUCLEOTIDE SEQUENCE [LARGE SCALE GENOMIC DNA]</scope>
    <source>
        <strain evidence="2 3">SC16a</strain>
    </source>
</reference>
<feature type="region of interest" description="Disordered" evidence="1">
    <location>
        <begin position="348"/>
        <end position="376"/>
    </location>
</feature>
<feature type="region of interest" description="Disordered" evidence="1">
    <location>
        <begin position="1"/>
        <end position="266"/>
    </location>
</feature>
<feature type="compositionally biased region" description="Basic and acidic residues" evidence="1">
    <location>
        <begin position="47"/>
        <end position="78"/>
    </location>
</feature>
<accession>A0A2A9P3T6</accession>
<name>A0A2A9P3T6_OPHUN</name>
<dbReference type="AlphaFoldDB" id="A0A2A9P3T6"/>
<feature type="compositionally biased region" description="Basic residues" evidence="1">
    <location>
        <begin position="135"/>
        <end position="146"/>
    </location>
</feature>
<keyword evidence="3" id="KW-1185">Reference proteome</keyword>
<feature type="compositionally biased region" description="Basic and acidic residues" evidence="1">
    <location>
        <begin position="21"/>
        <end position="33"/>
    </location>
</feature>
<evidence type="ECO:0000313" key="3">
    <source>
        <dbReference type="Proteomes" id="UP000037136"/>
    </source>
</evidence>
<organism evidence="2 3">
    <name type="scientific">Ophiocordyceps unilateralis</name>
    <name type="common">Zombie-ant fungus</name>
    <name type="synonym">Torrubia unilateralis</name>
    <dbReference type="NCBI Taxonomy" id="268505"/>
    <lineage>
        <taxon>Eukaryota</taxon>
        <taxon>Fungi</taxon>
        <taxon>Dikarya</taxon>
        <taxon>Ascomycota</taxon>
        <taxon>Pezizomycotina</taxon>
        <taxon>Sordariomycetes</taxon>
        <taxon>Hypocreomycetidae</taxon>
        <taxon>Hypocreales</taxon>
        <taxon>Ophiocordycipitaceae</taxon>
        <taxon>Ophiocordyceps</taxon>
    </lineage>
</organism>
<dbReference type="Proteomes" id="UP000037136">
    <property type="component" value="Unassembled WGS sequence"/>
</dbReference>
<feature type="compositionally biased region" description="Basic residues" evidence="1">
    <location>
        <begin position="95"/>
        <end position="112"/>
    </location>
</feature>
<gene>
    <name evidence="2" type="ORF">XA68_18116</name>
</gene>
<feature type="compositionally biased region" description="Basic and acidic residues" evidence="1">
    <location>
        <begin position="117"/>
        <end position="134"/>
    </location>
</feature>
<comment type="caution">
    <text evidence="2">The sequence shown here is derived from an EMBL/GenBank/DDBJ whole genome shotgun (WGS) entry which is preliminary data.</text>
</comment>
<feature type="compositionally biased region" description="Basic residues" evidence="1">
    <location>
        <begin position="169"/>
        <end position="178"/>
    </location>
</feature>
<sequence length="376" mass="42098">MAYPSMRRPPRHHFDDDGDDDFFRSFDTHDDPFHGPSPRRHRSERRRRSDMDPDHFFGPRGGPRWEPEAAYDRRPMPDRRRRSPPPPMSMPSSERRRREHRPPSPRHHHRHSMPPPRGRESPPPEQFRGEERAPPRSHHPLVHRSRPAPSSPDPEAMVRGHDSSDVQPRRRHRRHHSRPSSEDDRPRRGHHHHHPPPTQAPAPPRAARAGSPEDSDRGSRRRHRAPSRGRSMARDGPPPPPAASNRSRGAEARPAAARRNSMPANIVKKGQQWWANPLIKAGARTAFSAGAQAAMQSRNDPSPWLGAKGAKVATAALGAAIVDGFMAEKHPGGVRHEALRQGRDAVLGEASRRSALNKSATAATGGGRSGRASRYD</sequence>
<protein>
    <submittedName>
        <fullName evidence="2">Uncharacterized protein</fullName>
    </submittedName>
</protein>
<feature type="compositionally biased region" description="Basic residues" evidence="1">
    <location>
        <begin position="37"/>
        <end position="46"/>
    </location>
</feature>
<proteinExistence type="predicted"/>
<evidence type="ECO:0000256" key="1">
    <source>
        <dbReference type="SAM" id="MobiDB-lite"/>
    </source>
</evidence>